<protein>
    <submittedName>
        <fullName evidence="7">E3 ubiquitin-protein ligase TRIM56</fullName>
    </submittedName>
</protein>
<evidence type="ECO:0000256" key="1">
    <source>
        <dbReference type="ARBA" id="ARBA00022723"/>
    </source>
</evidence>
<dbReference type="Proteomes" id="UP001152320">
    <property type="component" value="Chromosome 11"/>
</dbReference>
<dbReference type="PROSITE" id="PS00028">
    <property type="entry name" value="ZINC_FINGER_C2H2_1"/>
    <property type="match status" value="1"/>
</dbReference>
<dbReference type="InterPro" id="IPR017907">
    <property type="entry name" value="Znf_RING_CS"/>
</dbReference>
<dbReference type="OrthoDB" id="10250935at2759"/>
<dbReference type="SUPFAM" id="SSF57845">
    <property type="entry name" value="B-box zinc-binding domain"/>
    <property type="match status" value="1"/>
</dbReference>
<dbReference type="PROSITE" id="PS50119">
    <property type="entry name" value="ZF_BBOX"/>
    <property type="match status" value="2"/>
</dbReference>
<evidence type="ECO:0000256" key="3">
    <source>
        <dbReference type="ARBA" id="ARBA00022833"/>
    </source>
</evidence>
<keyword evidence="1" id="KW-0479">Metal-binding</keyword>
<accession>A0A9Q1BUC8</accession>
<evidence type="ECO:0000259" key="5">
    <source>
        <dbReference type="PROSITE" id="PS50089"/>
    </source>
</evidence>
<dbReference type="SMART" id="SM00336">
    <property type="entry name" value="BBOX"/>
    <property type="match status" value="2"/>
</dbReference>
<dbReference type="Gene3D" id="3.30.40.10">
    <property type="entry name" value="Zinc/RING finger domain, C3HC4 (zinc finger)"/>
    <property type="match status" value="1"/>
</dbReference>
<feature type="domain" description="B box-type" evidence="6">
    <location>
        <begin position="95"/>
        <end position="141"/>
    </location>
</feature>
<dbReference type="SUPFAM" id="SSF57850">
    <property type="entry name" value="RING/U-box"/>
    <property type="match status" value="1"/>
</dbReference>
<evidence type="ECO:0000313" key="8">
    <source>
        <dbReference type="Proteomes" id="UP001152320"/>
    </source>
</evidence>
<name>A0A9Q1BUC8_HOLLE</name>
<dbReference type="EMBL" id="JAIZAY010000011">
    <property type="protein sequence ID" value="KAJ8032932.1"/>
    <property type="molecule type" value="Genomic_DNA"/>
</dbReference>
<dbReference type="Pfam" id="PF00097">
    <property type="entry name" value="zf-C3HC4"/>
    <property type="match status" value="1"/>
</dbReference>
<dbReference type="PANTHER" id="PTHR25462">
    <property type="entry name" value="BONUS, ISOFORM C-RELATED"/>
    <property type="match status" value="1"/>
</dbReference>
<dbReference type="Gene3D" id="3.30.160.60">
    <property type="entry name" value="Classic Zinc Finger"/>
    <property type="match status" value="1"/>
</dbReference>
<dbReference type="PANTHER" id="PTHR25462:SF296">
    <property type="entry name" value="MEIOTIC P26, ISOFORM F"/>
    <property type="match status" value="1"/>
</dbReference>
<evidence type="ECO:0000256" key="2">
    <source>
        <dbReference type="ARBA" id="ARBA00022771"/>
    </source>
</evidence>
<gene>
    <name evidence="7" type="ORF">HOLleu_23024</name>
</gene>
<dbReference type="CDD" id="cd19757">
    <property type="entry name" value="Bbox1"/>
    <property type="match status" value="1"/>
</dbReference>
<feature type="domain" description="RING-type" evidence="5">
    <location>
        <begin position="16"/>
        <end position="58"/>
    </location>
</feature>
<evidence type="ECO:0000256" key="4">
    <source>
        <dbReference type="PROSITE-ProRule" id="PRU00024"/>
    </source>
</evidence>
<reference evidence="7" key="1">
    <citation type="submission" date="2021-10" db="EMBL/GenBank/DDBJ databases">
        <title>Tropical sea cucumber genome reveals ecological adaptation and Cuvierian tubules defense mechanism.</title>
        <authorList>
            <person name="Chen T."/>
        </authorList>
    </citation>
    <scope>NUCLEOTIDE SEQUENCE</scope>
    <source>
        <strain evidence="7">Nanhai2018</strain>
        <tissue evidence="7">Muscle</tissue>
    </source>
</reference>
<keyword evidence="2 4" id="KW-0863">Zinc-finger</keyword>
<dbReference type="SMART" id="SM00184">
    <property type="entry name" value="RING"/>
    <property type="match status" value="1"/>
</dbReference>
<dbReference type="InterPro" id="IPR001841">
    <property type="entry name" value="Znf_RING"/>
</dbReference>
<dbReference type="GO" id="GO:0008270">
    <property type="term" value="F:zinc ion binding"/>
    <property type="evidence" value="ECO:0007669"/>
    <property type="project" value="UniProtKB-KW"/>
</dbReference>
<sequence length="671" mass="76427">MADKVVKDLNDDFLNCCICMTHFKTPKMLPCIHSFCQGCLEKYVSTKDSNKVPCPSCRKVFDLPESGVKGLQTNFHLVNLAEKVALLEKLTSPKENAKICDSCSSQEVAAFCFDCNFAICSKCKSHHALFPVLRSHTVVPVENVSDPKFHTEWKKATSPFCNFHPSEKLNFYCKTCSQLICRDCTIVQHTKPDHECTDAATQIESVKETLDRMLQKSNGKLTKAKNFVREGKQASEGVERATCNLETEIIQHYSKMIANITEMLQGQMASLIKTMTNFKNVKVGDIERQLRVAEDWIDRMKNTQDVTEKVIRESNPWEILGMSTDLKNAFDALQVESEEFVWCEPELQHGMTFKSIHVPRVDLGYFNYVPEVVVCDANGNFSLCHFDRPTRTIYVSIITIDSDHMKRENFPPYQLKHEIPKGVTVKMTAKRDGFLYVACGPVVVIFDCTLKQCSDEKCIYENDPQCRYVMCIEYSVRSKQVYIYNSEQNFELRSRDLEDPTDFNMNAPSLVKYLIPSTYDIIFGTVEDEISRYSLKRKVMSSHVLGRPLEFENLGVTHFLGGIRLGSYADPAGSSKYSDHVLCFFVWECMKKDPSNNQYHTWILGEYCTREKKFLGVLEGPKEEGSKVPAALFAMTTGNGGMEIHLCSNAGEVTLYERGKPKHEPIHYAEM</sequence>
<dbReference type="Pfam" id="PF00643">
    <property type="entry name" value="zf-B_box"/>
    <property type="match status" value="2"/>
</dbReference>
<dbReference type="InterPro" id="IPR013083">
    <property type="entry name" value="Znf_RING/FYVE/PHD"/>
</dbReference>
<comment type="caution">
    <text evidence="7">The sequence shown here is derived from an EMBL/GenBank/DDBJ whole genome shotgun (WGS) entry which is preliminary data.</text>
</comment>
<dbReference type="PROSITE" id="PS00518">
    <property type="entry name" value="ZF_RING_1"/>
    <property type="match status" value="1"/>
</dbReference>
<feature type="domain" description="B box-type" evidence="6">
    <location>
        <begin position="156"/>
        <end position="199"/>
    </location>
</feature>
<dbReference type="PROSITE" id="PS50089">
    <property type="entry name" value="ZF_RING_2"/>
    <property type="match status" value="1"/>
</dbReference>
<dbReference type="InterPro" id="IPR013087">
    <property type="entry name" value="Znf_C2H2_type"/>
</dbReference>
<evidence type="ECO:0000259" key="6">
    <source>
        <dbReference type="PROSITE" id="PS50119"/>
    </source>
</evidence>
<dbReference type="AlphaFoldDB" id="A0A9Q1BUC8"/>
<proteinExistence type="predicted"/>
<keyword evidence="8" id="KW-1185">Reference proteome</keyword>
<dbReference type="InterPro" id="IPR000315">
    <property type="entry name" value="Znf_B-box"/>
</dbReference>
<dbReference type="InterPro" id="IPR018957">
    <property type="entry name" value="Znf_C3HC4_RING-type"/>
</dbReference>
<dbReference type="InterPro" id="IPR047153">
    <property type="entry name" value="TRIM45/56/19-like"/>
</dbReference>
<evidence type="ECO:0000313" key="7">
    <source>
        <dbReference type="EMBL" id="KAJ8032932.1"/>
    </source>
</evidence>
<keyword evidence="3" id="KW-0862">Zinc</keyword>
<organism evidence="7 8">
    <name type="scientific">Holothuria leucospilota</name>
    <name type="common">Black long sea cucumber</name>
    <name type="synonym">Mertensiothuria leucospilota</name>
    <dbReference type="NCBI Taxonomy" id="206669"/>
    <lineage>
        <taxon>Eukaryota</taxon>
        <taxon>Metazoa</taxon>
        <taxon>Echinodermata</taxon>
        <taxon>Eleutherozoa</taxon>
        <taxon>Echinozoa</taxon>
        <taxon>Holothuroidea</taxon>
        <taxon>Aspidochirotacea</taxon>
        <taxon>Aspidochirotida</taxon>
        <taxon>Holothuriidae</taxon>
        <taxon>Holothuria</taxon>
    </lineage>
</organism>